<comment type="caution">
    <text evidence="3">The sequence shown here is derived from an EMBL/GenBank/DDBJ whole genome shotgun (WGS) entry which is preliminary data.</text>
</comment>
<evidence type="ECO:0000256" key="1">
    <source>
        <dbReference type="SAM" id="SignalP"/>
    </source>
</evidence>
<dbReference type="Gene3D" id="2.60.40.10">
    <property type="entry name" value="Immunoglobulins"/>
    <property type="match status" value="1"/>
</dbReference>
<proteinExistence type="predicted"/>
<organism evidence="3">
    <name type="scientific">Caldithrix abyssi</name>
    <dbReference type="NCBI Taxonomy" id="187145"/>
    <lineage>
        <taxon>Bacteria</taxon>
        <taxon>Pseudomonadati</taxon>
        <taxon>Calditrichota</taxon>
        <taxon>Calditrichia</taxon>
        <taxon>Calditrichales</taxon>
        <taxon>Calditrichaceae</taxon>
        <taxon>Caldithrix</taxon>
    </lineage>
</organism>
<reference evidence="3" key="1">
    <citation type="journal article" date="2020" name="mSystems">
        <title>Genome- and Community-Level Interaction Insights into Carbon Utilization and Element Cycling Functions of Hydrothermarchaeota in Hydrothermal Sediment.</title>
        <authorList>
            <person name="Zhou Z."/>
            <person name="Liu Y."/>
            <person name="Xu W."/>
            <person name="Pan J."/>
            <person name="Luo Z.H."/>
            <person name="Li M."/>
        </authorList>
    </citation>
    <scope>NUCLEOTIDE SEQUENCE [LARGE SCALE GENOMIC DNA]</scope>
    <source>
        <strain evidence="3">HyVt-456</strain>
    </source>
</reference>
<gene>
    <name evidence="3" type="ORF">ENJ10_10375</name>
</gene>
<name>A0A7V1PUT3_CALAY</name>
<evidence type="ECO:0000313" key="3">
    <source>
        <dbReference type="EMBL" id="HED11083.1"/>
    </source>
</evidence>
<keyword evidence="1" id="KW-0732">Signal</keyword>
<dbReference type="InterPro" id="IPR013783">
    <property type="entry name" value="Ig-like_fold"/>
</dbReference>
<feature type="signal peptide" evidence="1">
    <location>
        <begin position="1"/>
        <end position="25"/>
    </location>
</feature>
<feature type="domain" description="Secretion system C-terminal sorting" evidence="2">
    <location>
        <begin position="380"/>
        <end position="454"/>
    </location>
</feature>
<dbReference type="EMBL" id="DRLD01000282">
    <property type="protein sequence ID" value="HED11083.1"/>
    <property type="molecule type" value="Genomic_DNA"/>
</dbReference>
<sequence>MKVKRCMKTLASAFLILFMAHMAHGQGISIGSGTVFTGGAAIITIPGGWSNSGTFTPLYSTVVLNAAGGTQTISNGNGESFNNLTVNKAAGEIQLLGNVSISGNLTLISGDIDLNGNIIDLGTGGSLSETAGNTVKGASGVIKATRDLNAPNGVDVAGLGAILTSGANLGSTVVERGHAAQTGGGNSGILRYYTISPANNSNLNATMTFSYDDSELNGNTESSLVLFESTDNGASWVQKGGSLNTTDNQITVGQIDAFYRWTAAGSDTPLPVELSLFTATVVSGTTVQLGWKTQSEYNNYGFEVQRKSDARSGEWRKIGFVRGQGNSSAPGEYGFVDENAPPGRVWYRLKQIDTNGRVEYSGVVEVMLTLPDNFELFQNYPNPFNPRTSIKYAIPRGGRVLVKVYDLLGREIVTLVDQYQKTGVYDVSFDASALQSGTYLYSIISGRFRQTKKMLLIK</sequence>
<dbReference type="NCBIfam" id="TIGR04183">
    <property type="entry name" value="Por_Secre_tail"/>
    <property type="match status" value="1"/>
</dbReference>
<feature type="chain" id="PRO_5031555188" evidence="1">
    <location>
        <begin position="26"/>
        <end position="458"/>
    </location>
</feature>
<dbReference type="Pfam" id="PF18962">
    <property type="entry name" value="Por_Secre_tail"/>
    <property type="match status" value="1"/>
</dbReference>
<dbReference type="InterPro" id="IPR026444">
    <property type="entry name" value="Secre_tail"/>
</dbReference>
<evidence type="ECO:0000259" key="2">
    <source>
        <dbReference type="Pfam" id="PF18962"/>
    </source>
</evidence>
<protein>
    <submittedName>
        <fullName evidence="3">T9SS type A sorting domain-containing protein</fullName>
    </submittedName>
</protein>
<accession>A0A7V1PUT3</accession>
<dbReference type="AlphaFoldDB" id="A0A7V1PUT3"/>
<dbReference type="Proteomes" id="UP000886005">
    <property type="component" value="Unassembled WGS sequence"/>
</dbReference>